<keyword evidence="1" id="KW-0472">Membrane</keyword>
<proteinExistence type="predicted"/>
<dbReference type="PANTHER" id="PTHR33426:SF43">
    <property type="entry name" value="NADH DEHYDROGENASE SUBUNIT 5"/>
    <property type="match status" value="1"/>
</dbReference>
<dbReference type="AlphaFoldDB" id="A0A9X9M5N0"/>
<feature type="transmembrane region" description="Helical" evidence="1">
    <location>
        <begin position="43"/>
        <end position="62"/>
    </location>
</feature>
<sequence>MNSLMLSKAFNLFEGLPTLITFKRTFTCMSSHVVSKRRAMSKCFSTFIAFIGLLLSMSSLMYNEV</sequence>
<gene>
    <name evidence="2" type="ORF">BN2614_LOCUS4</name>
</gene>
<dbReference type="EMBL" id="CYRY02043164">
    <property type="protein sequence ID" value="VCX37337.1"/>
    <property type="molecule type" value="Genomic_DNA"/>
</dbReference>
<evidence type="ECO:0000313" key="3">
    <source>
        <dbReference type="Proteomes" id="UP000269945"/>
    </source>
</evidence>
<name>A0A9X9M5N0_GULGU</name>
<accession>A0A9X9M5N0</accession>
<dbReference type="Proteomes" id="UP000269945">
    <property type="component" value="Unassembled WGS sequence"/>
</dbReference>
<evidence type="ECO:0000256" key="1">
    <source>
        <dbReference type="SAM" id="Phobius"/>
    </source>
</evidence>
<protein>
    <submittedName>
        <fullName evidence="2">Uncharacterized protein</fullName>
    </submittedName>
</protein>
<reference evidence="2 3" key="1">
    <citation type="submission" date="2018-10" db="EMBL/GenBank/DDBJ databases">
        <authorList>
            <person name="Ekblom R."/>
            <person name="Jareborg N."/>
        </authorList>
    </citation>
    <scope>NUCLEOTIDE SEQUENCE [LARGE SCALE GENOMIC DNA]</scope>
    <source>
        <tissue evidence="2">Muscle</tissue>
    </source>
</reference>
<comment type="caution">
    <text evidence="2">The sequence shown here is derived from an EMBL/GenBank/DDBJ whole genome shotgun (WGS) entry which is preliminary data.</text>
</comment>
<organism evidence="2 3">
    <name type="scientific">Gulo gulo</name>
    <name type="common">Wolverine</name>
    <name type="synonym">Gluton</name>
    <dbReference type="NCBI Taxonomy" id="48420"/>
    <lineage>
        <taxon>Eukaryota</taxon>
        <taxon>Metazoa</taxon>
        <taxon>Chordata</taxon>
        <taxon>Craniata</taxon>
        <taxon>Vertebrata</taxon>
        <taxon>Euteleostomi</taxon>
        <taxon>Mammalia</taxon>
        <taxon>Eutheria</taxon>
        <taxon>Laurasiatheria</taxon>
        <taxon>Carnivora</taxon>
        <taxon>Caniformia</taxon>
        <taxon>Musteloidea</taxon>
        <taxon>Mustelidae</taxon>
        <taxon>Guloninae</taxon>
        <taxon>Gulo</taxon>
    </lineage>
</organism>
<dbReference type="PANTHER" id="PTHR33426">
    <property type="entry name" value="C2H2-TYPE DOMAIN-CONTAINING PROTEIN"/>
    <property type="match status" value="1"/>
</dbReference>
<keyword evidence="1" id="KW-1133">Transmembrane helix</keyword>
<keyword evidence="1" id="KW-0812">Transmembrane</keyword>
<evidence type="ECO:0000313" key="2">
    <source>
        <dbReference type="EMBL" id="VCX37337.1"/>
    </source>
</evidence>
<keyword evidence="3" id="KW-1185">Reference proteome</keyword>